<organism evidence="6 7">
    <name type="scientific">Apiospora marii</name>
    <dbReference type="NCBI Taxonomy" id="335849"/>
    <lineage>
        <taxon>Eukaryota</taxon>
        <taxon>Fungi</taxon>
        <taxon>Dikarya</taxon>
        <taxon>Ascomycota</taxon>
        <taxon>Pezizomycotina</taxon>
        <taxon>Sordariomycetes</taxon>
        <taxon>Xylariomycetidae</taxon>
        <taxon>Amphisphaeriales</taxon>
        <taxon>Apiosporaceae</taxon>
        <taxon>Apiospora</taxon>
    </lineage>
</organism>
<dbReference type="Pfam" id="PF26174">
    <property type="entry name" value="LEA-2_1"/>
    <property type="match status" value="1"/>
</dbReference>
<proteinExistence type="predicted"/>
<accession>A0ABR1RAQ1</accession>
<feature type="domain" description="Tag1-like fourth Ig-like" evidence="4">
    <location>
        <begin position="591"/>
        <end position="704"/>
    </location>
</feature>
<feature type="domain" description="Tag1-like fifth Ig-like" evidence="5">
    <location>
        <begin position="729"/>
        <end position="841"/>
    </location>
</feature>
<dbReference type="PANTHER" id="PTHR35895">
    <property type="entry name" value="CHROMOSOME 16, WHOLE GENOME SHOTGUN SEQUENCE"/>
    <property type="match status" value="1"/>
</dbReference>
<dbReference type="Pfam" id="PF26150">
    <property type="entry name" value="LEA-2_4"/>
    <property type="match status" value="1"/>
</dbReference>
<feature type="compositionally biased region" description="Basic and acidic residues" evidence="1">
    <location>
        <begin position="39"/>
        <end position="50"/>
    </location>
</feature>
<dbReference type="InterPro" id="IPR055011">
    <property type="entry name" value="Tag1_C"/>
</dbReference>
<dbReference type="Pfam" id="PF26153">
    <property type="entry name" value="LEA-2L_5"/>
    <property type="match status" value="1"/>
</dbReference>
<reference evidence="6 7" key="1">
    <citation type="submission" date="2023-01" db="EMBL/GenBank/DDBJ databases">
        <title>Analysis of 21 Apiospora genomes using comparative genomics revels a genus with tremendous synthesis potential of carbohydrate active enzymes and secondary metabolites.</title>
        <authorList>
            <person name="Sorensen T."/>
        </authorList>
    </citation>
    <scope>NUCLEOTIDE SEQUENCE [LARGE SCALE GENOMIC DNA]</scope>
    <source>
        <strain evidence="6 7">CBS 20057</strain>
    </source>
</reference>
<keyword evidence="2" id="KW-0812">Transmembrane</keyword>
<protein>
    <recommendedName>
        <fullName evidence="8">Pre-rRNA processing protein</fullName>
    </recommendedName>
</protein>
<feature type="region of interest" description="Disordered" evidence="1">
    <location>
        <begin position="1"/>
        <end position="69"/>
    </location>
</feature>
<dbReference type="InterPro" id="IPR059066">
    <property type="entry name" value="Ig_Tag1-like_5th"/>
</dbReference>
<evidence type="ECO:0000313" key="7">
    <source>
        <dbReference type="Proteomes" id="UP001396898"/>
    </source>
</evidence>
<comment type="caution">
    <text evidence="6">The sequence shown here is derived from an EMBL/GenBank/DDBJ whole genome shotgun (WGS) entry which is preliminary data.</text>
</comment>
<dbReference type="Gene3D" id="2.60.40.1820">
    <property type="match status" value="1"/>
</dbReference>
<feature type="compositionally biased region" description="Polar residues" evidence="1">
    <location>
        <begin position="1"/>
        <end position="14"/>
    </location>
</feature>
<keyword evidence="2" id="KW-0472">Membrane</keyword>
<gene>
    <name evidence="6" type="ORF">PG991_012796</name>
</gene>
<evidence type="ECO:0000259" key="5">
    <source>
        <dbReference type="Pfam" id="PF26153"/>
    </source>
</evidence>
<evidence type="ECO:0000259" key="4">
    <source>
        <dbReference type="Pfam" id="PF26150"/>
    </source>
</evidence>
<evidence type="ECO:0008006" key="8">
    <source>
        <dbReference type="Google" id="ProtNLM"/>
    </source>
</evidence>
<dbReference type="PANTHER" id="PTHR35895:SF3">
    <property type="entry name" value="PRE-RRNA PROCESSING PROTEIN"/>
    <property type="match status" value="1"/>
</dbReference>
<feature type="transmembrane region" description="Helical" evidence="2">
    <location>
        <begin position="79"/>
        <end position="99"/>
    </location>
</feature>
<dbReference type="Proteomes" id="UP001396898">
    <property type="component" value="Unassembled WGS sequence"/>
</dbReference>
<evidence type="ECO:0000259" key="3">
    <source>
        <dbReference type="Pfam" id="PF22786"/>
    </source>
</evidence>
<dbReference type="InterPro" id="IPR046368">
    <property type="entry name" value="Tag1"/>
</dbReference>
<dbReference type="Pfam" id="PF22786">
    <property type="entry name" value="Tag1_C"/>
    <property type="match status" value="1"/>
</dbReference>
<evidence type="ECO:0000256" key="2">
    <source>
        <dbReference type="SAM" id="Phobius"/>
    </source>
</evidence>
<sequence length="853" mass="92563">MASGETSPLLSTATAAKGKSLGNNSGETTPLLSSTTDTPRYDGDNDEPNHDGASVRSHLSDGSSIHSHKTKSTRRWPSFIAMGVLGLMVIAIIALAYVVPDAVQEYAKQAAVVEPTSLSLESITADGLRARIQATFRLDGARVANDHVRRVGKAATWVANQLGTEETTIVVTLPDYEDLLLGTAAIPPLVIHLKDGDVTDFDFVTEIVPGNMEGIRSIANEWLEGRLDKVRLRGKAELALKSGLLPLGTHSVAESLVFEAKKIPAMPQYNITRLNVKDVPGPGDKQSMLAEVTIVAHNEYPVKLDVPELAFEILVPGCDTDDLIVIADAVTSEMFVKPRSDVQADVHGIIRELPESLTRDCPNSRSSPLDILLRQYMQGEPATFYVRGSSRPDGSTPRWVAELLSSVTLPVAFPGKSLDGLIRNFSMSDVHFTMPDPFADPDDPASDPTVSGNILVTAGLPSEMNFGINVTKVRALADVYYKKDKLGVLDLKKWQDANSTRVEADKKHEASLKIASRINEAPLHVTNGTAFGDVVQQLLFGRKAIQLTVKAAVDVKVETSLGQMVLKEVPAEGMIPVKPLSNGKDWTGDLTPKVRSLRILDTTSTSITLQALVNVTNPTPYTASVPYVNIHVLHNDTVLADATVENVEIVKGDNTDILVTATWNPSRSGESGHQIGRDLVSQYLSGFNTSITVKAHRKSIPGQPILCEGLSRLNLTLAAPKLELPGGTEEERSHFIRDATFHFFSSTATFTLASPLKFNTIYIDYVNATAFYNHTEEIGRIVRDLPFEAPPGQSTTPRLPVQWSVGSVGYDAVRKALGGNLKLDARANVDVRLGNWKESLWYIGRGIGARVRF</sequence>
<evidence type="ECO:0000256" key="1">
    <source>
        <dbReference type="SAM" id="MobiDB-lite"/>
    </source>
</evidence>
<feature type="domain" description="Tag1 C-terminal" evidence="3">
    <location>
        <begin position="464"/>
        <end position="578"/>
    </location>
</feature>
<dbReference type="EMBL" id="JAQQWI010000017">
    <property type="protein sequence ID" value="KAK8006499.1"/>
    <property type="molecule type" value="Genomic_DNA"/>
</dbReference>
<keyword evidence="7" id="KW-1185">Reference proteome</keyword>
<feature type="compositionally biased region" description="Low complexity" evidence="1">
    <location>
        <begin position="28"/>
        <end position="38"/>
    </location>
</feature>
<dbReference type="SUPFAM" id="SSF117070">
    <property type="entry name" value="LEA14-like"/>
    <property type="match status" value="1"/>
</dbReference>
<name>A0ABR1RAQ1_9PEZI</name>
<evidence type="ECO:0000313" key="6">
    <source>
        <dbReference type="EMBL" id="KAK8006499.1"/>
    </source>
</evidence>
<dbReference type="InterPro" id="IPR059065">
    <property type="entry name" value="Ig_Tag1-like_4th"/>
</dbReference>
<keyword evidence="2" id="KW-1133">Transmembrane helix</keyword>